<dbReference type="Gene3D" id="2.40.30.170">
    <property type="match status" value="1"/>
</dbReference>
<feature type="transmembrane region" description="Helical" evidence="3">
    <location>
        <begin position="25"/>
        <end position="44"/>
    </location>
</feature>
<reference evidence="5 6" key="1">
    <citation type="journal article" date="2019" name="Antonie Van Leeuwenhoek">
        <title>Description of 'Ca. Methylobacter oryzae' KRF1, a novel species from the environmentally important Methylobacter clade 2.</title>
        <authorList>
            <person name="Khatri K."/>
            <person name="Mohite J.A."/>
            <person name="Pandit P.S."/>
            <person name="Bahulikar R."/>
            <person name="Rahalkar M.C."/>
        </authorList>
    </citation>
    <scope>NUCLEOTIDE SEQUENCE [LARGE SCALE GENOMIC DNA]</scope>
    <source>
        <strain evidence="5 6">KRF1</strain>
    </source>
</reference>
<evidence type="ECO:0000259" key="4">
    <source>
        <dbReference type="Pfam" id="PF25885"/>
    </source>
</evidence>
<dbReference type="PANTHER" id="PTHR30386:SF19">
    <property type="entry name" value="MULTIDRUG EXPORT PROTEIN EMRA-RELATED"/>
    <property type="match status" value="1"/>
</dbReference>
<keyword evidence="3" id="KW-1133">Transmembrane helix</keyword>
<dbReference type="EMBL" id="RYFG02000095">
    <property type="protein sequence ID" value="TRW94723.1"/>
    <property type="molecule type" value="Genomic_DNA"/>
</dbReference>
<keyword evidence="3" id="KW-0812">Transmembrane</keyword>
<keyword evidence="2" id="KW-0175">Coiled coil</keyword>
<keyword evidence="6" id="KW-1185">Reference proteome</keyword>
<accession>A0ABY3CA03</accession>
<feature type="domain" description="Multidrug export protein EmrA/FarA alpha-helical hairpin" evidence="4">
    <location>
        <begin position="98"/>
        <end position="216"/>
    </location>
</feature>
<organism evidence="5 6">
    <name type="scientific">Candidatus Methylobacter oryzae</name>
    <dbReference type="NCBI Taxonomy" id="2497749"/>
    <lineage>
        <taxon>Bacteria</taxon>
        <taxon>Pseudomonadati</taxon>
        <taxon>Pseudomonadota</taxon>
        <taxon>Gammaproteobacteria</taxon>
        <taxon>Methylococcales</taxon>
        <taxon>Methylococcaceae</taxon>
        <taxon>Methylobacter</taxon>
    </lineage>
</organism>
<comment type="caution">
    <text evidence="5">The sequence shown here is derived from an EMBL/GenBank/DDBJ whole genome shotgun (WGS) entry which is preliminary data.</text>
</comment>
<gene>
    <name evidence="5" type="ORF">EKO24_010930</name>
</gene>
<evidence type="ECO:0000256" key="3">
    <source>
        <dbReference type="SAM" id="Phobius"/>
    </source>
</evidence>
<sequence length="399" mass="43821">MTNAQTKPQRHLGFHQRRQHRGYRLLLVTVIAALAGLIYLLYWWNVASRFVVTNDAYIIGNQAPLKAQTSGTIVDVRVDNTQYVRQGDVLVRLDGLQAQVALERAEANLADSVRQIETAFSQADMLRQKLAGKEAVLNRSRKDLARYRSVAGDGAVSAQQIEDNEFQVSEQEAEVRQIRAELGGAEALIRNTSPADNPKVLQAVAALKQAYLDNARQQIVAPVSGFVAKRSIQPGEQVHPETPLLAIVPLDYLWVEANFLENELANVQPGQPVEITVDLYGSSVVYHGEVQGLGAGTGSVFGLLPPDNATGNYIHIVERVPVRVGLRAEELKAKPLRPGLSAVVRIDTSHPGRSVLEPLTTTPATAYKTDVYDYQLDGAETLIKKIIDENRQAKNRANS</sequence>
<dbReference type="Gene3D" id="2.40.50.100">
    <property type="match status" value="1"/>
</dbReference>
<dbReference type="InterPro" id="IPR050739">
    <property type="entry name" value="MFP"/>
</dbReference>
<dbReference type="SUPFAM" id="SSF111369">
    <property type="entry name" value="HlyD-like secretion proteins"/>
    <property type="match status" value="2"/>
</dbReference>
<name>A0ABY3CA03_9GAMM</name>
<feature type="coiled-coil region" evidence="2">
    <location>
        <begin position="161"/>
        <end position="188"/>
    </location>
</feature>
<evidence type="ECO:0000256" key="1">
    <source>
        <dbReference type="ARBA" id="ARBA00004196"/>
    </source>
</evidence>
<dbReference type="RefSeq" id="WP_127029412.1">
    <property type="nucleotide sequence ID" value="NZ_RYFG02000095.1"/>
</dbReference>
<dbReference type="Pfam" id="PF25885">
    <property type="entry name" value="HH_EMRA"/>
    <property type="match status" value="1"/>
</dbReference>
<dbReference type="PANTHER" id="PTHR30386">
    <property type="entry name" value="MEMBRANE FUSION SUBUNIT OF EMRAB-TOLC MULTIDRUG EFFLUX PUMP"/>
    <property type="match status" value="1"/>
</dbReference>
<evidence type="ECO:0000313" key="5">
    <source>
        <dbReference type="EMBL" id="TRW94723.1"/>
    </source>
</evidence>
<protein>
    <submittedName>
        <fullName evidence="5">HlyD family efflux transporter periplasmic adaptor subunit</fullName>
    </submittedName>
</protein>
<keyword evidence="3" id="KW-0472">Membrane</keyword>
<proteinExistence type="predicted"/>
<dbReference type="Proteomes" id="UP000733744">
    <property type="component" value="Unassembled WGS sequence"/>
</dbReference>
<evidence type="ECO:0000313" key="6">
    <source>
        <dbReference type="Proteomes" id="UP000733744"/>
    </source>
</evidence>
<dbReference type="InterPro" id="IPR058633">
    <property type="entry name" value="EmrA/FarA_HH"/>
</dbReference>
<comment type="subcellular location">
    <subcellularLocation>
        <location evidence="1">Cell envelope</location>
    </subcellularLocation>
</comment>
<evidence type="ECO:0000256" key="2">
    <source>
        <dbReference type="SAM" id="Coils"/>
    </source>
</evidence>